<dbReference type="InterPro" id="IPR011989">
    <property type="entry name" value="ARM-like"/>
</dbReference>
<evidence type="ECO:0000259" key="1">
    <source>
        <dbReference type="Pfam" id="PF23227"/>
    </source>
</evidence>
<gene>
    <name evidence="2" type="ORF">GDO86_019106</name>
</gene>
<dbReference type="InterPro" id="IPR045206">
    <property type="entry name" value="Maestro_heat-like_prot"/>
</dbReference>
<evidence type="ECO:0000313" key="3">
    <source>
        <dbReference type="Proteomes" id="UP000812440"/>
    </source>
</evidence>
<keyword evidence="3" id="KW-1185">Reference proteome</keyword>
<dbReference type="GO" id="GO:0005737">
    <property type="term" value="C:cytoplasm"/>
    <property type="evidence" value="ECO:0007669"/>
    <property type="project" value="TreeGrafter"/>
</dbReference>
<dbReference type="Gene3D" id="1.25.10.10">
    <property type="entry name" value="Leucine-rich Repeat Variant"/>
    <property type="match status" value="1"/>
</dbReference>
<dbReference type="InterPro" id="IPR055406">
    <property type="entry name" value="HEAT_Maestro"/>
</dbReference>
<feature type="non-terminal residue" evidence="2">
    <location>
        <position position="1"/>
    </location>
</feature>
<feature type="domain" description="Maestro/Maestro-like HEAT-repeats" evidence="1">
    <location>
        <begin position="17"/>
        <end position="112"/>
    </location>
</feature>
<dbReference type="EMBL" id="JAACNH010024667">
    <property type="protein sequence ID" value="KAG8428864.1"/>
    <property type="molecule type" value="Genomic_DNA"/>
</dbReference>
<feature type="non-terminal residue" evidence="2">
    <location>
        <position position="112"/>
    </location>
</feature>
<reference evidence="2" key="1">
    <citation type="thesis" date="2020" institute="ProQuest LLC" country="789 East Eisenhower Parkway, Ann Arbor, MI, USA">
        <title>Comparative Genomics and Chromosome Evolution.</title>
        <authorList>
            <person name="Mudd A.B."/>
        </authorList>
    </citation>
    <scope>NUCLEOTIDE SEQUENCE</scope>
    <source>
        <strain evidence="2">Female2</strain>
        <tissue evidence="2">Blood</tissue>
    </source>
</reference>
<dbReference type="PANTHER" id="PTHR23120">
    <property type="entry name" value="MAESTRO-RELATED HEAT DOMAIN-CONTAINING"/>
    <property type="match status" value="1"/>
</dbReference>
<protein>
    <recommendedName>
        <fullName evidence="1">Maestro/Maestro-like HEAT-repeats domain-containing protein</fullName>
    </recommendedName>
</protein>
<dbReference type="PANTHER" id="PTHR23120:SF0">
    <property type="entry name" value="MAESTRO HEAT-LIKE REPEAT FAMILY MEMBER 1"/>
    <property type="match status" value="1"/>
</dbReference>
<dbReference type="OrthoDB" id="1884734at2759"/>
<sequence>LLRYSSLCNVIVIEPLMDNMMSRLKDVNVTVRMLAVRGLGNMATGSSDKVRKHGSQLLTAMINAMDDREDSEHMVTQEAMLTLSMLLPHVQEADIHSLLIHTAIRIRPFFDH</sequence>
<organism evidence="2 3">
    <name type="scientific">Hymenochirus boettgeri</name>
    <name type="common">Congo dwarf clawed frog</name>
    <dbReference type="NCBI Taxonomy" id="247094"/>
    <lineage>
        <taxon>Eukaryota</taxon>
        <taxon>Metazoa</taxon>
        <taxon>Chordata</taxon>
        <taxon>Craniata</taxon>
        <taxon>Vertebrata</taxon>
        <taxon>Euteleostomi</taxon>
        <taxon>Amphibia</taxon>
        <taxon>Batrachia</taxon>
        <taxon>Anura</taxon>
        <taxon>Pipoidea</taxon>
        <taxon>Pipidae</taxon>
        <taxon>Pipinae</taxon>
        <taxon>Hymenochirus</taxon>
    </lineage>
</organism>
<dbReference type="Pfam" id="PF23227">
    <property type="entry name" value="HEAT_MROH2B_C"/>
    <property type="match status" value="1"/>
</dbReference>
<dbReference type="InterPro" id="IPR016024">
    <property type="entry name" value="ARM-type_fold"/>
</dbReference>
<dbReference type="Proteomes" id="UP000812440">
    <property type="component" value="Unassembled WGS sequence"/>
</dbReference>
<dbReference type="AlphaFoldDB" id="A0A8T2ICC3"/>
<proteinExistence type="predicted"/>
<comment type="caution">
    <text evidence="2">The sequence shown here is derived from an EMBL/GenBank/DDBJ whole genome shotgun (WGS) entry which is preliminary data.</text>
</comment>
<name>A0A8T2ICC3_9PIPI</name>
<evidence type="ECO:0000313" key="2">
    <source>
        <dbReference type="EMBL" id="KAG8428864.1"/>
    </source>
</evidence>
<dbReference type="SUPFAM" id="SSF48371">
    <property type="entry name" value="ARM repeat"/>
    <property type="match status" value="1"/>
</dbReference>
<accession>A0A8T2ICC3</accession>